<reference evidence="5" key="1">
    <citation type="submission" date="2023-08" db="EMBL/GenBank/DDBJ databases">
        <title>Complete genome sequence of Sinorhizobium chiapanecum ITTG S70 isolated from Acaciella angustissima nodules in Chiapas-Mexico.</title>
        <authorList>
            <person name="Rincon-Rosales R."/>
            <person name="Rogel M.A."/>
            <person name="Rincon-Medina C.I."/>
            <person name="Guerrero G."/>
            <person name="Manzano-Gomez L.A."/>
            <person name="Lopez-Lopez A."/>
            <person name="Rincon Molina F.A."/>
            <person name="Martinez-Romero E."/>
        </authorList>
    </citation>
    <scope>NUCLEOTIDE SEQUENCE</scope>
    <source>
        <strain evidence="5">ITTG S70</strain>
        <plasmid evidence="5">pSchITTGS70c</plasmid>
    </source>
</reference>
<evidence type="ECO:0000313" key="6">
    <source>
        <dbReference type="Proteomes" id="UP001432360"/>
    </source>
</evidence>
<comment type="subcellular location">
    <subcellularLocation>
        <location evidence="1">Periplasm</location>
    </subcellularLocation>
</comment>
<keyword evidence="3" id="KW-0812">Transmembrane</keyword>
<keyword evidence="5" id="KW-0614">Plasmid</keyword>
<dbReference type="EMBL" id="CP133151">
    <property type="protein sequence ID" value="WVT06632.1"/>
    <property type="molecule type" value="Genomic_DNA"/>
</dbReference>
<geneLocation type="plasmid" evidence="5 6">
    <name>pSchITTGS70c</name>
</geneLocation>
<feature type="transmembrane region" description="Helical" evidence="3">
    <location>
        <begin position="21"/>
        <end position="42"/>
    </location>
</feature>
<name>A0ABZ2BGM0_9HYPH</name>
<keyword evidence="3" id="KW-0472">Membrane</keyword>
<evidence type="ECO:0000256" key="1">
    <source>
        <dbReference type="ARBA" id="ARBA00004418"/>
    </source>
</evidence>
<evidence type="ECO:0000256" key="3">
    <source>
        <dbReference type="SAM" id="Phobius"/>
    </source>
</evidence>
<evidence type="ECO:0000256" key="2">
    <source>
        <dbReference type="ARBA" id="ARBA00022729"/>
    </source>
</evidence>
<proteinExistence type="predicted"/>
<dbReference type="InterPro" id="IPR001638">
    <property type="entry name" value="Solute-binding_3/MltF_N"/>
</dbReference>
<organism evidence="5 6">
    <name type="scientific">Sinorhizobium chiapasense</name>
    <dbReference type="NCBI Taxonomy" id="501572"/>
    <lineage>
        <taxon>Bacteria</taxon>
        <taxon>Pseudomonadati</taxon>
        <taxon>Pseudomonadota</taxon>
        <taxon>Alphaproteobacteria</taxon>
        <taxon>Hyphomicrobiales</taxon>
        <taxon>Rhizobiaceae</taxon>
        <taxon>Sinorhizobium/Ensifer group</taxon>
        <taxon>Sinorhizobium</taxon>
    </lineage>
</organism>
<dbReference type="Gene3D" id="3.40.190.10">
    <property type="entry name" value="Periplasmic binding protein-like II"/>
    <property type="match status" value="2"/>
</dbReference>
<evidence type="ECO:0000313" key="5">
    <source>
        <dbReference type="EMBL" id="WVT06632.1"/>
    </source>
</evidence>
<dbReference type="SMART" id="SM00062">
    <property type="entry name" value="PBPb"/>
    <property type="match status" value="1"/>
</dbReference>
<evidence type="ECO:0000259" key="4">
    <source>
        <dbReference type="SMART" id="SM00062"/>
    </source>
</evidence>
<keyword evidence="6" id="KW-1185">Reference proteome</keyword>
<dbReference type="PANTHER" id="PTHR35936:SF17">
    <property type="entry name" value="ARGININE-BINDING EXTRACELLULAR PROTEIN ARTP"/>
    <property type="match status" value="1"/>
</dbReference>
<dbReference type="CDD" id="cd01004">
    <property type="entry name" value="PBP2_MidA_like"/>
    <property type="match status" value="1"/>
</dbReference>
<protein>
    <submittedName>
        <fullName evidence="5">ABC transporter substrate-binding protein</fullName>
    </submittedName>
</protein>
<keyword evidence="2" id="KW-0732">Signal</keyword>
<accession>A0ABZ2BGM0</accession>
<feature type="domain" description="Solute-binding protein family 3/N-terminal" evidence="4">
    <location>
        <begin position="56"/>
        <end position="283"/>
    </location>
</feature>
<sequence length="300" mass="32407">MVDVRRKRGHEDNATRERKMTAIKSIMLSTAVLMVSATALLADEVPRPAYVKDSGKLPIATTIYAPFSYIDESGKQVGLSVELAQAAAKTLGVELTIDQVPFTSLIPSLSADRIKIAWLNASVTEERLKQADFVAWMEDGTIASTLPENKDKYAKRTALCGGTVAVQSGTAADFSADQLNKECKTAGLQEFKKDIYPSQQDTVQAVITGRADAYLDDSTSAGYYSQVSKGKLVLTGEVFHKKPIGHIIKKGDAETATMLAATIQKLIDDGTYKAILDKYGMSSAAIAKPIVYTDVSQLKD</sequence>
<dbReference type="RefSeq" id="WP_331375673.1">
    <property type="nucleotide sequence ID" value="NZ_CP133151.1"/>
</dbReference>
<dbReference type="Proteomes" id="UP001432360">
    <property type="component" value="Plasmid pSchITTGS70c"/>
</dbReference>
<dbReference type="SUPFAM" id="SSF53850">
    <property type="entry name" value="Periplasmic binding protein-like II"/>
    <property type="match status" value="1"/>
</dbReference>
<dbReference type="PANTHER" id="PTHR35936">
    <property type="entry name" value="MEMBRANE-BOUND LYTIC MUREIN TRANSGLYCOSYLASE F"/>
    <property type="match status" value="1"/>
</dbReference>
<keyword evidence="3" id="KW-1133">Transmembrane helix</keyword>
<dbReference type="Pfam" id="PF00497">
    <property type="entry name" value="SBP_bac_3"/>
    <property type="match status" value="1"/>
</dbReference>
<gene>
    <name evidence="5" type="ORF">RB548_23325</name>
</gene>